<name>A0A0J6VKG6_9HYPH</name>
<reference evidence="3 4" key="1">
    <citation type="submission" date="2015-03" db="EMBL/GenBank/DDBJ databases">
        <title>Genome sequencing of Methylobacterium aquaticum DSM16371 type strain.</title>
        <authorList>
            <person name="Chaudhry V."/>
            <person name="Patil P.B."/>
        </authorList>
    </citation>
    <scope>NUCLEOTIDE SEQUENCE [LARGE SCALE GENOMIC DNA]</scope>
    <source>
        <strain evidence="3 4">DSM 16371</strain>
    </source>
</reference>
<protein>
    <recommendedName>
        <fullName evidence="2">Tip attachment protein J HDII-ins2 domain-containing protein</fullName>
    </recommendedName>
</protein>
<dbReference type="NCBIfam" id="NF040662">
    <property type="entry name" value="attach_TipJ_rel"/>
    <property type="match status" value="1"/>
</dbReference>
<sequence>MTALIRAPLCGEVLGADDAVTVIAALHPTSPSRETLTAPAGLSIAEIVDLALAHRPVGMRRSVRVSIGADPVPEALWRSVRPRARTVVVLRAVPGSGAGGLFRAIAMLAVAILTAFVAPYLTPILGTIGTILVTTAITVGAGLLLNALFPVNAKKADTGQVYSIAGNQNLATPYQPIPMLHGTTRVYPRYAGSAYSEFEGDNQILRLLYLWGYAPIDVTKLRLGETPLDTFRDVEVETFDVHPGGPQPTLYPMTVVQRDLNIEVKQVDGWTTRTTSDDCTEWALDFGCPNGLSATKASGDVIVLTVQIAIEQSVAYAEDWQPVQTLTLAAASNRPIRVTVRRPVESGTYDIRWRRLTPDTEGNPKLISATVVTAMRSYKAGTPITFGKPVTVTALRIRATSQISGIVDNLNAVCTGRLRAWNGSAWVDSSVSSNPADQLVRVLQGPANARPIADARIDWTTIQEWHAWCAPRGYRYDKLHTERQSVLDTAQDIASAGRAAVLFRDGMWSVVWDAPDAPIVAHFTPRNSWAFRGKRSYRRLPHGYRIKFKNKDRDWRDDEIIAYADGYSAANATLFEELEFPGQTDHALSWRHGRYHDAQIRLRPEDYFLSADIENLVCTRGDRVRVTHPVPAWGLGSGRVVALVGDLVALDERVTMEAGKDYCIRFRLADETAIVWRVLTAPGTVSDLTLTNGTDGMPRPAAGDLWMFGEVERETVVLRVKKISPGEDLSAELHLVDDAPGIALADQGAAPDVVDVPVTPDPATRQPINVRAVEGSTGAAGGYVPTVTLLWETPVGGPLVDRFEVAVKGPGSADYGLPVGVPATDRHYTWQNLPPGLTAFRVRTVFVEGSPLASGWATTTLQVVSWSMAPPPVTDLAAQVYAGQALFSWGAPASDVARTELRYTPATSGATWESASLLVSRIDGTSVAVPYAAGTYLAKHVNGGGVYSSDATALVLTAASLPGVAAGEVFDYAPFGGVHSGTVEADGGVRLAADGAGGVVASGIYAPAETIDLGGVFLVRVSGSLIAHGLDLTAGSGGAPDIYGVDPSGWSAELQLRTTRDDPASSAATWTEWARFIAGDVQARGLAARVRLASLADRISPVVELVQLRAEVEARTLGVPAVTVPAAGRRVAFQPAFQGTPTLAVTGLDLSSGDRLAVTNRGGDGADLRIFNSAGTAVERTLDILAFGYGTRVA</sequence>
<evidence type="ECO:0000259" key="2">
    <source>
        <dbReference type="Pfam" id="PF24801"/>
    </source>
</evidence>
<dbReference type="PATRIC" id="fig|270351.6.peg.4560"/>
<dbReference type="InterPro" id="IPR055385">
    <property type="entry name" value="GpJ_HDII-ins2"/>
</dbReference>
<comment type="caution">
    <text evidence="3">The sequence shown here is derived from an EMBL/GenBank/DDBJ whole genome shotgun (WGS) entry which is preliminary data.</text>
</comment>
<evidence type="ECO:0000256" key="1">
    <source>
        <dbReference type="SAM" id="Phobius"/>
    </source>
</evidence>
<feature type="transmembrane region" description="Helical" evidence="1">
    <location>
        <begin position="124"/>
        <end position="145"/>
    </location>
</feature>
<proteinExistence type="predicted"/>
<gene>
    <name evidence="3" type="ORF">VP06_03875</name>
</gene>
<evidence type="ECO:0000313" key="4">
    <source>
        <dbReference type="Proteomes" id="UP000035929"/>
    </source>
</evidence>
<keyword evidence="1" id="KW-1133">Transmembrane helix</keyword>
<dbReference type="RefSeq" id="WP_048462528.1">
    <property type="nucleotide sequence ID" value="NZ_LABX01000030.1"/>
</dbReference>
<accession>A0A0J6VKG6</accession>
<keyword evidence="1" id="KW-0812">Transmembrane</keyword>
<dbReference type="EMBL" id="LABX01000030">
    <property type="protein sequence ID" value="KMO39616.1"/>
    <property type="molecule type" value="Genomic_DNA"/>
</dbReference>
<dbReference type="Proteomes" id="UP000035929">
    <property type="component" value="Unassembled WGS sequence"/>
</dbReference>
<dbReference type="AlphaFoldDB" id="A0A0J6VKG6"/>
<feature type="domain" description="Tip attachment protein J HDII-ins2" evidence="2">
    <location>
        <begin position="256"/>
        <end position="377"/>
    </location>
</feature>
<organism evidence="3 4">
    <name type="scientific">Methylobacterium aquaticum</name>
    <dbReference type="NCBI Taxonomy" id="270351"/>
    <lineage>
        <taxon>Bacteria</taxon>
        <taxon>Pseudomonadati</taxon>
        <taxon>Pseudomonadota</taxon>
        <taxon>Alphaproteobacteria</taxon>
        <taxon>Hyphomicrobiales</taxon>
        <taxon>Methylobacteriaceae</taxon>
        <taxon>Methylobacterium</taxon>
    </lineage>
</organism>
<evidence type="ECO:0000313" key="3">
    <source>
        <dbReference type="EMBL" id="KMO39616.1"/>
    </source>
</evidence>
<dbReference type="Pfam" id="PF24801">
    <property type="entry name" value="FNIII-A_GpJ"/>
    <property type="match status" value="1"/>
</dbReference>
<dbReference type="OrthoDB" id="7349961at2"/>
<feature type="transmembrane region" description="Helical" evidence="1">
    <location>
        <begin position="100"/>
        <end position="118"/>
    </location>
</feature>
<keyword evidence="1" id="KW-0472">Membrane</keyword>